<dbReference type="InterPro" id="IPR023198">
    <property type="entry name" value="PGP-like_dom2"/>
</dbReference>
<dbReference type="Gene3D" id="1.10.150.240">
    <property type="entry name" value="Putative phosphatase, domain 2"/>
    <property type="match status" value="1"/>
</dbReference>
<sequence length="228" mass="23750">MRGTKMVDGGRLPGAAPVFWDLDGTLIHSDPVHDASILHACASQGLALAALPPLPAGASGPEVYRALFGGAGDDGLPARYAAWYDATVDYVLAHLASAQPAASAVRFCRWLGSRGVAQTLVSNSHPRIIAAALEQLDLRHRFTHLCSGDEVAHPKPAPDVYLRAAALHGRAPAACVAFEDSANGIRAARAAGMAVIALSADPALHALAGQGFDPADEDAWRALQASWR</sequence>
<dbReference type="CDD" id="cd07505">
    <property type="entry name" value="HAD_BPGM-like"/>
    <property type="match status" value="1"/>
</dbReference>
<evidence type="ECO:0000313" key="1">
    <source>
        <dbReference type="EMBL" id="WUR11393.1"/>
    </source>
</evidence>
<keyword evidence="2" id="KW-1185">Reference proteome</keyword>
<dbReference type="InterPro" id="IPR023214">
    <property type="entry name" value="HAD_sf"/>
</dbReference>
<gene>
    <name evidence="1" type="ORF">E7V67_016920</name>
</gene>
<dbReference type="Gene3D" id="3.40.50.1000">
    <property type="entry name" value="HAD superfamily/HAD-like"/>
    <property type="match status" value="1"/>
</dbReference>
<dbReference type="InterPro" id="IPR036412">
    <property type="entry name" value="HAD-like_sf"/>
</dbReference>
<dbReference type="InterPro" id="IPR051806">
    <property type="entry name" value="HAD-like_SPP"/>
</dbReference>
<organism evidence="1 2">
    <name type="scientific">[Empedobacter] haloabium</name>
    <dbReference type="NCBI Taxonomy" id="592317"/>
    <lineage>
        <taxon>Bacteria</taxon>
        <taxon>Pseudomonadati</taxon>
        <taxon>Pseudomonadota</taxon>
        <taxon>Betaproteobacteria</taxon>
        <taxon>Burkholderiales</taxon>
        <taxon>Oxalobacteraceae</taxon>
        <taxon>Telluria group</taxon>
        <taxon>Telluria group incertae sedis</taxon>
    </lineage>
</organism>
<dbReference type="SFLD" id="SFLDS00003">
    <property type="entry name" value="Haloacid_Dehalogenase"/>
    <property type="match status" value="1"/>
</dbReference>
<dbReference type="NCBIfam" id="TIGR01509">
    <property type="entry name" value="HAD-SF-IA-v3"/>
    <property type="match status" value="1"/>
</dbReference>
<accession>A0ABZ1UFD7</accession>
<dbReference type="InterPro" id="IPR006439">
    <property type="entry name" value="HAD-SF_hydro_IA"/>
</dbReference>
<dbReference type="EMBL" id="CP136508">
    <property type="protein sequence ID" value="WUR11393.1"/>
    <property type="molecule type" value="Genomic_DNA"/>
</dbReference>
<reference evidence="1 2" key="1">
    <citation type="journal article" date="2019" name="Int. J. Syst. Evol. Microbiol.">
        <title>The Draft Whole-Genome Sequence of the Antibiotic Producer Empedobacter haloabium ATCC 31962 Provides Indications for Its Taxonomic Reclassification.</title>
        <authorList>
            <person name="Miess H."/>
            <person name="Arlt P."/>
            <person name="Apel A.K."/>
            <person name="Weber T."/>
            <person name="Nieselt K."/>
            <person name="Hanssen F."/>
            <person name="Czemmel S."/>
            <person name="Nahnsen S."/>
            <person name="Gross H."/>
        </authorList>
    </citation>
    <scope>NUCLEOTIDE SEQUENCE [LARGE SCALE GENOMIC DNA]</scope>
    <source>
        <strain evidence="1 2">ATCC 31962</strain>
    </source>
</reference>
<protein>
    <submittedName>
        <fullName evidence="1">HAD family phosphatase</fullName>
    </submittedName>
</protein>
<evidence type="ECO:0000313" key="2">
    <source>
        <dbReference type="Proteomes" id="UP000321323"/>
    </source>
</evidence>
<dbReference type="PANTHER" id="PTHR43481">
    <property type="entry name" value="FRUCTOSE-1-PHOSPHATE PHOSPHATASE"/>
    <property type="match status" value="1"/>
</dbReference>
<dbReference type="Pfam" id="PF00702">
    <property type="entry name" value="Hydrolase"/>
    <property type="match status" value="1"/>
</dbReference>
<proteinExistence type="predicted"/>
<dbReference type="PRINTS" id="PR00413">
    <property type="entry name" value="HADHALOGNASE"/>
</dbReference>
<dbReference type="SFLD" id="SFLDG01129">
    <property type="entry name" value="C1.5:_HAD__Beta-PGM__Phosphata"/>
    <property type="match status" value="1"/>
</dbReference>
<name>A0ABZ1UFD7_9BURK</name>
<dbReference type="Proteomes" id="UP000321323">
    <property type="component" value="Chromosome"/>
</dbReference>
<dbReference type="PANTHER" id="PTHR43481:SF4">
    <property type="entry name" value="GLYCEROL-1-PHOSPHATE PHOSPHOHYDROLASE 1-RELATED"/>
    <property type="match status" value="1"/>
</dbReference>
<dbReference type="SUPFAM" id="SSF56784">
    <property type="entry name" value="HAD-like"/>
    <property type="match status" value="1"/>
</dbReference>